<dbReference type="GO" id="GO:0015031">
    <property type="term" value="P:protein transport"/>
    <property type="evidence" value="ECO:0007669"/>
    <property type="project" value="UniProtKB-KW"/>
</dbReference>
<feature type="repeat" description="ARM" evidence="4">
    <location>
        <begin position="102"/>
        <end position="144"/>
    </location>
</feature>
<evidence type="ECO:0000313" key="5">
    <source>
        <dbReference type="EMBL" id="RNA17536.1"/>
    </source>
</evidence>
<dbReference type="EMBL" id="REGN01004435">
    <property type="protein sequence ID" value="RNA17536.1"/>
    <property type="molecule type" value="Genomic_DNA"/>
</dbReference>
<keyword evidence="6" id="KW-1185">Reference proteome</keyword>
<name>A0A3M7R1S2_BRAPC</name>
<evidence type="ECO:0000256" key="4">
    <source>
        <dbReference type="PROSITE-ProRule" id="PRU00259"/>
    </source>
</evidence>
<organism evidence="5 6">
    <name type="scientific">Brachionus plicatilis</name>
    <name type="common">Marine rotifer</name>
    <name type="synonym">Brachionus muelleri</name>
    <dbReference type="NCBI Taxonomy" id="10195"/>
    <lineage>
        <taxon>Eukaryota</taxon>
        <taxon>Metazoa</taxon>
        <taxon>Spiralia</taxon>
        <taxon>Gnathifera</taxon>
        <taxon>Rotifera</taxon>
        <taxon>Eurotatoria</taxon>
        <taxon>Monogononta</taxon>
        <taxon>Pseudotrocha</taxon>
        <taxon>Ploima</taxon>
        <taxon>Brachionidae</taxon>
        <taxon>Brachionus</taxon>
    </lineage>
</organism>
<dbReference type="Pfam" id="PF00514">
    <property type="entry name" value="Arm"/>
    <property type="match status" value="6"/>
</dbReference>
<dbReference type="SMART" id="SM00185">
    <property type="entry name" value="ARM"/>
    <property type="match status" value="6"/>
</dbReference>
<comment type="similarity">
    <text evidence="1">Belongs to the importin alpha family.</text>
</comment>
<dbReference type="STRING" id="10195.A0A3M7R1S2"/>
<dbReference type="InterPro" id="IPR000225">
    <property type="entry name" value="Armadillo"/>
</dbReference>
<feature type="repeat" description="ARM" evidence="4">
    <location>
        <begin position="60"/>
        <end position="88"/>
    </location>
</feature>
<dbReference type="InterPro" id="IPR011989">
    <property type="entry name" value="ARM-like"/>
</dbReference>
<feature type="repeat" description="ARM" evidence="4">
    <location>
        <begin position="22"/>
        <end position="50"/>
    </location>
</feature>
<gene>
    <name evidence="5" type="ORF">BpHYR1_054633</name>
</gene>
<keyword evidence="2" id="KW-0813">Transport</keyword>
<dbReference type="Pfam" id="PF16186">
    <property type="entry name" value="Arm_3"/>
    <property type="match status" value="1"/>
</dbReference>
<dbReference type="AlphaFoldDB" id="A0A3M7R1S2"/>
<keyword evidence="3" id="KW-0653">Protein transport</keyword>
<dbReference type="Gene3D" id="1.25.10.10">
    <property type="entry name" value="Leucine-rich Repeat Variant"/>
    <property type="match status" value="1"/>
</dbReference>
<dbReference type="PROSITE" id="PS50176">
    <property type="entry name" value="ARM_REPEAT"/>
    <property type="match status" value="3"/>
</dbReference>
<protein>
    <submittedName>
        <fullName evidence="5">Importin subunit alpha-7-like</fullName>
    </submittedName>
</protein>
<proteinExistence type="inferred from homology"/>
<sequence>MWTLGNITGDSPQSRDLVLDHGIVPPLLHILSQQVHLNLTRSAVWCLSNLCRSKNSKVESALPILATLLSNPDVDVLADATRAISHLSDGADAKIQKIINMGVCPRLVELLKHSSQNVIQAALRAVGNIVTGNDLHTQIILDANALQNLLPLLNSSEQSIKKEVCWIISNITAGTKAQIQMVFEANIFPKLIEILCTDDTKVRKEAAWAVVNAASSATAEQIRYLVELKIMQPLCNLLELDDTKIVQNALNGVENILYIGHMDAKANGSDNLYSLKVQKYGGWEKISKLLQCDQEKICKQAFEVIEKYLDQKNDEHMVGSFSDGIN</sequence>
<dbReference type="OrthoDB" id="29145at2759"/>
<evidence type="ECO:0000313" key="6">
    <source>
        <dbReference type="Proteomes" id="UP000276133"/>
    </source>
</evidence>
<reference evidence="5 6" key="1">
    <citation type="journal article" date="2018" name="Sci. Rep.">
        <title>Genomic signatures of local adaptation to the degree of environmental predictability in rotifers.</title>
        <authorList>
            <person name="Franch-Gras L."/>
            <person name="Hahn C."/>
            <person name="Garcia-Roger E.M."/>
            <person name="Carmona M.J."/>
            <person name="Serra M."/>
            <person name="Gomez A."/>
        </authorList>
    </citation>
    <scope>NUCLEOTIDE SEQUENCE [LARGE SCALE GENOMIC DNA]</scope>
    <source>
        <strain evidence="5">HYR1</strain>
    </source>
</reference>
<evidence type="ECO:0000256" key="1">
    <source>
        <dbReference type="ARBA" id="ARBA00010394"/>
    </source>
</evidence>
<accession>A0A3M7R1S2</accession>
<comment type="caution">
    <text evidence="5">The sequence shown here is derived from an EMBL/GenBank/DDBJ whole genome shotgun (WGS) entry which is preliminary data.</text>
</comment>
<evidence type="ECO:0000256" key="2">
    <source>
        <dbReference type="ARBA" id="ARBA00022448"/>
    </source>
</evidence>
<dbReference type="InterPro" id="IPR016024">
    <property type="entry name" value="ARM-type_fold"/>
</dbReference>
<dbReference type="SUPFAM" id="SSF48371">
    <property type="entry name" value="ARM repeat"/>
    <property type="match status" value="1"/>
</dbReference>
<dbReference type="Proteomes" id="UP000276133">
    <property type="component" value="Unassembled WGS sequence"/>
</dbReference>
<evidence type="ECO:0000256" key="3">
    <source>
        <dbReference type="ARBA" id="ARBA00022927"/>
    </source>
</evidence>
<dbReference type="PANTHER" id="PTHR23316">
    <property type="entry name" value="IMPORTIN ALPHA"/>
    <property type="match status" value="1"/>
</dbReference>
<dbReference type="InterPro" id="IPR032413">
    <property type="entry name" value="Arm_3"/>
</dbReference>